<dbReference type="PATRIC" id="fig|504728.9.peg.2653"/>
<dbReference type="Gene3D" id="3.30.1230.10">
    <property type="entry name" value="YlxR-like"/>
    <property type="match status" value="1"/>
</dbReference>
<dbReference type="Proteomes" id="UP000013026">
    <property type="component" value="Chromosome"/>
</dbReference>
<dbReference type="AlphaFoldDB" id="M9XCR8"/>
<accession>M9XCR8</accession>
<organism evidence="2 3">
    <name type="scientific">Meiothermus ruber (strain ATCC 35948 / DSM 1279 / VKM B-1258 / 21)</name>
    <name type="common">Thermus ruber</name>
    <dbReference type="NCBI Taxonomy" id="504728"/>
    <lineage>
        <taxon>Bacteria</taxon>
        <taxon>Thermotogati</taxon>
        <taxon>Deinococcota</taxon>
        <taxon>Deinococci</taxon>
        <taxon>Thermales</taxon>
        <taxon>Thermaceae</taxon>
        <taxon>Meiothermus</taxon>
    </lineage>
</organism>
<name>M9XCR8_MEIRD</name>
<evidence type="ECO:0000313" key="3">
    <source>
        <dbReference type="Proteomes" id="UP000013026"/>
    </source>
</evidence>
<proteinExistence type="predicted"/>
<sequence>MVMSRAKHIPIRQCIACRERRPKRELLRIVMTEGGPVLDPTGRRPGRGAYVCPDRPECWAEKKLRRLAGAKAAELALALQMVLGNVACPASQNEQPSPQ</sequence>
<dbReference type="STRING" id="504728.K649_12895"/>
<dbReference type="PANTHER" id="PTHR34215">
    <property type="entry name" value="BLL0784 PROTEIN"/>
    <property type="match status" value="1"/>
</dbReference>
<protein>
    <recommendedName>
        <fullName evidence="1">YlxR domain-containing protein</fullName>
    </recommendedName>
</protein>
<feature type="domain" description="YlxR" evidence="1">
    <location>
        <begin position="12"/>
        <end position="66"/>
    </location>
</feature>
<gene>
    <name evidence="2" type="ORF">K649_12895</name>
</gene>
<evidence type="ECO:0000313" key="2">
    <source>
        <dbReference type="EMBL" id="AGK05865.1"/>
    </source>
</evidence>
<dbReference type="EMBL" id="CP005385">
    <property type="protein sequence ID" value="AGK05865.1"/>
    <property type="molecule type" value="Genomic_DNA"/>
</dbReference>
<dbReference type="eggNOG" id="COG2740">
    <property type="taxonomic scope" value="Bacteria"/>
</dbReference>
<dbReference type="KEGG" id="mre:K649_12895"/>
<dbReference type="Pfam" id="PF04296">
    <property type="entry name" value="YlxR"/>
    <property type="match status" value="1"/>
</dbReference>
<reference evidence="2 3" key="1">
    <citation type="submission" date="2013-04" db="EMBL/GenBank/DDBJ databases">
        <authorList>
            <person name="Chin J."/>
            <person name="Alexander D.H."/>
            <person name="Marks P."/>
            <person name="Korlach J."/>
            <person name="Clum A."/>
            <person name="Copeland A."/>
        </authorList>
    </citation>
    <scope>NUCLEOTIDE SEQUENCE [LARGE SCALE GENOMIC DNA]</scope>
    <source>
        <strain evidence="3">ATCC 35948 / DSM 1279 / VKM B-1258 / 21</strain>
    </source>
</reference>
<dbReference type="InterPro" id="IPR037465">
    <property type="entry name" value="YlxR"/>
</dbReference>
<dbReference type="PANTHER" id="PTHR34215:SF1">
    <property type="entry name" value="YLXR DOMAIN-CONTAINING PROTEIN"/>
    <property type="match status" value="1"/>
</dbReference>
<dbReference type="InterPro" id="IPR007393">
    <property type="entry name" value="YlxR_dom"/>
</dbReference>
<evidence type="ECO:0000259" key="1">
    <source>
        <dbReference type="Pfam" id="PF04296"/>
    </source>
</evidence>
<dbReference type="InterPro" id="IPR035931">
    <property type="entry name" value="YlxR-like_sf"/>
</dbReference>
<dbReference type="SUPFAM" id="SSF64376">
    <property type="entry name" value="YlxR-like"/>
    <property type="match status" value="1"/>
</dbReference>